<evidence type="ECO:0000256" key="1">
    <source>
        <dbReference type="ARBA" id="ARBA00010982"/>
    </source>
</evidence>
<dbReference type="InterPro" id="IPR020616">
    <property type="entry name" value="Thiolase_N"/>
</dbReference>
<feature type="active site" description="Proton acceptor" evidence="4">
    <location>
        <position position="366"/>
    </location>
</feature>
<feature type="domain" description="Thiolase N-terminal" evidence="6">
    <location>
        <begin position="5"/>
        <end position="279"/>
    </location>
</feature>
<dbReference type="NCBIfam" id="TIGR01930">
    <property type="entry name" value="AcCoA-C-Actrans"/>
    <property type="match status" value="1"/>
</dbReference>
<keyword evidence="9" id="KW-1185">Reference proteome</keyword>
<evidence type="ECO:0000256" key="3">
    <source>
        <dbReference type="ARBA" id="ARBA00023315"/>
    </source>
</evidence>
<dbReference type="NCBIfam" id="NF005890">
    <property type="entry name" value="PRK07851.1"/>
    <property type="match status" value="1"/>
</dbReference>
<dbReference type="Pfam" id="PF02803">
    <property type="entry name" value="Thiolase_C"/>
    <property type="match status" value="1"/>
</dbReference>
<dbReference type="PANTHER" id="PTHR18919">
    <property type="entry name" value="ACETYL-COA C-ACYLTRANSFERASE"/>
    <property type="match status" value="1"/>
</dbReference>
<evidence type="ECO:0000313" key="8">
    <source>
        <dbReference type="EMBL" id="RJT89013.1"/>
    </source>
</evidence>
<evidence type="ECO:0000256" key="2">
    <source>
        <dbReference type="ARBA" id="ARBA00022679"/>
    </source>
</evidence>
<organism evidence="8 9">
    <name type="scientific">Cryobacterium melibiosiphilum</name>
    <dbReference type="NCBI Taxonomy" id="995039"/>
    <lineage>
        <taxon>Bacteria</taxon>
        <taxon>Bacillati</taxon>
        <taxon>Actinomycetota</taxon>
        <taxon>Actinomycetes</taxon>
        <taxon>Micrococcales</taxon>
        <taxon>Microbacteriaceae</taxon>
        <taxon>Cryobacterium</taxon>
    </lineage>
</organism>
<dbReference type="OrthoDB" id="3204099at2"/>
<name>A0A3A5MPX7_9MICO</name>
<keyword evidence="2 5" id="KW-0808">Transferase</keyword>
<dbReference type="AlphaFoldDB" id="A0A3A5MPX7"/>
<dbReference type="InterPro" id="IPR020615">
    <property type="entry name" value="Thiolase_acyl_enz_int_AS"/>
</dbReference>
<dbReference type="CDD" id="cd00751">
    <property type="entry name" value="thiolase"/>
    <property type="match status" value="1"/>
</dbReference>
<feature type="active site" description="Proton acceptor" evidence="4">
    <location>
        <position position="396"/>
    </location>
</feature>
<evidence type="ECO:0000256" key="4">
    <source>
        <dbReference type="PIRSR" id="PIRSR000429-1"/>
    </source>
</evidence>
<keyword evidence="3 5" id="KW-0012">Acyltransferase</keyword>
<reference evidence="8 9" key="1">
    <citation type="submission" date="2018-09" db="EMBL/GenBank/DDBJ databases">
        <title>Novel species of Cryobacterium.</title>
        <authorList>
            <person name="Liu Q."/>
            <person name="Xin Y.-H."/>
        </authorList>
    </citation>
    <scope>NUCLEOTIDE SEQUENCE [LARGE SCALE GENOMIC DNA]</scope>
    <source>
        <strain evidence="8 9">Hh39</strain>
    </source>
</reference>
<dbReference type="PROSITE" id="PS00737">
    <property type="entry name" value="THIOLASE_2"/>
    <property type="match status" value="1"/>
</dbReference>
<dbReference type="Proteomes" id="UP000272015">
    <property type="component" value="Unassembled WGS sequence"/>
</dbReference>
<feature type="active site" description="Acyl-thioester intermediate" evidence="4">
    <location>
        <position position="90"/>
    </location>
</feature>
<evidence type="ECO:0000259" key="6">
    <source>
        <dbReference type="Pfam" id="PF00108"/>
    </source>
</evidence>
<dbReference type="PANTHER" id="PTHR18919:SF134">
    <property type="entry name" value="BETA-KETOACYL COA THIOLASE FADA3-RELATED"/>
    <property type="match status" value="1"/>
</dbReference>
<comment type="caution">
    <text evidence="8">The sequence shown here is derived from an EMBL/GenBank/DDBJ whole genome shotgun (WGS) entry which is preliminary data.</text>
</comment>
<proteinExistence type="inferred from homology"/>
<dbReference type="GO" id="GO:0003985">
    <property type="term" value="F:acetyl-CoA C-acetyltransferase activity"/>
    <property type="evidence" value="ECO:0007669"/>
    <property type="project" value="UniProtKB-EC"/>
</dbReference>
<feature type="domain" description="Thiolase C-terminal" evidence="7">
    <location>
        <begin position="288"/>
        <end position="409"/>
    </location>
</feature>
<sequence length="411" mass="42644">MPEAVIVATARTPIGRAFKGSLAAERPEDLAAAAIRAAMNAVPQLDAREVEDLIVGCGVPGGLQGSNLARVIAVQLGWDTVPGVIVSRFCASSLQAIRSAAHAIRSGEGDVFIAAGVESISSFAQTDVDGLPGAHSPHFAAAAERTSRRASASIGADDAGPWTDPRERALLPDVYIPMGQTAENVASITGITRLEQDRYALRSQTLTAAGSANGFWAEEITPYRRADGTIVTADDSPRPTTTLEGLGELRAVFRPDGSVTAGNSCPLNDGAAAVVIMSDTRARQLGITPLARILGTGVSAVSPEIMGTGPVGAIERMLHRLNLTVGDIDEFEINEAFAVQVLANARALGLDPEMLNVNGGSLAVGHPYGMTGARIATTLVHSLRAHDRQFGVEAMCVAGGQGMALALERLS</sequence>
<accession>A0A3A5MPX7</accession>
<dbReference type="PIRSF" id="PIRSF000429">
    <property type="entry name" value="Ac-CoA_Ac_transf"/>
    <property type="match status" value="1"/>
</dbReference>
<dbReference type="InterPro" id="IPR002155">
    <property type="entry name" value="Thiolase"/>
</dbReference>
<protein>
    <submittedName>
        <fullName evidence="8">Acetyl-CoA C-acetyltransferase</fullName>
        <ecNumber evidence="8">2.3.1.9</ecNumber>
    </submittedName>
</protein>
<dbReference type="RefSeq" id="WP_119974240.1">
    <property type="nucleotide sequence ID" value="NZ_JBHSQA010000016.1"/>
</dbReference>
<dbReference type="InterPro" id="IPR020613">
    <property type="entry name" value="Thiolase_CS"/>
</dbReference>
<comment type="similarity">
    <text evidence="1 5">Belongs to the thiolase-like superfamily. Thiolase family.</text>
</comment>
<evidence type="ECO:0000259" key="7">
    <source>
        <dbReference type="Pfam" id="PF02803"/>
    </source>
</evidence>
<dbReference type="PROSITE" id="PS00098">
    <property type="entry name" value="THIOLASE_1"/>
    <property type="match status" value="1"/>
</dbReference>
<dbReference type="FunFam" id="3.40.47.10:FF:000013">
    <property type="entry name" value="Acetyl-CoA acetyltransferase"/>
    <property type="match status" value="1"/>
</dbReference>
<evidence type="ECO:0000256" key="5">
    <source>
        <dbReference type="RuleBase" id="RU003557"/>
    </source>
</evidence>
<gene>
    <name evidence="8" type="ORF">D6T64_08615</name>
</gene>
<dbReference type="Pfam" id="PF00108">
    <property type="entry name" value="Thiolase_N"/>
    <property type="match status" value="1"/>
</dbReference>
<dbReference type="EC" id="2.3.1.9" evidence="8"/>
<dbReference type="EMBL" id="QZVS01000078">
    <property type="protein sequence ID" value="RJT89013.1"/>
    <property type="molecule type" value="Genomic_DNA"/>
</dbReference>
<dbReference type="InterPro" id="IPR020617">
    <property type="entry name" value="Thiolase_C"/>
</dbReference>
<dbReference type="InterPro" id="IPR016039">
    <property type="entry name" value="Thiolase-like"/>
</dbReference>
<dbReference type="SUPFAM" id="SSF53901">
    <property type="entry name" value="Thiolase-like"/>
    <property type="match status" value="2"/>
</dbReference>
<dbReference type="Gene3D" id="3.40.47.10">
    <property type="match status" value="1"/>
</dbReference>
<evidence type="ECO:0000313" key="9">
    <source>
        <dbReference type="Proteomes" id="UP000272015"/>
    </source>
</evidence>